<keyword evidence="10" id="KW-0046">Antibiotic resistance</keyword>
<feature type="transmembrane region" description="Helical" evidence="12">
    <location>
        <begin position="415"/>
        <end position="434"/>
    </location>
</feature>
<accession>F9S8Z4</accession>
<dbReference type="GO" id="GO:0005886">
    <property type="term" value="C:plasma membrane"/>
    <property type="evidence" value="ECO:0007669"/>
    <property type="project" value="UniProtKB-SubCell"/>
</dbReference>
<feature type="transmembrane region" description="Helical" evidence="12">
    <location>
        <begin position="235"/>
        <end position="256"/>
    </location>
</feature>
<protein>
    <recommendedName>
        <fullName evidence="4">Multidrug export protein MepA</fullName>
    </recommendedName>
    <alternativeName>
        <fullName evidence="3">Multidrug resistance protein NorM</fullName>
    </alternativeName>
    <alternativeName>
        <fullName evidence="11">Na(+)/drug antiporter</fullName>
    </alternativeName>
</protein>
<evidence type="ECO:0000256" key="11">
    <source>
        <dbReference type="ARBA" id="ARBA00030855"/>
    </source>
</evidence>
<gene>
    <name evidence="13" type="primary">vmrA</name>
    <name evidence="13" type="ORF">VII00023_05812</name>
</gene>
<keyword evidence="9 12" id="KW-0472">Membrane</keyword>
<name>F9S8Z4_9VIBR</name>
<dbReference type="EMBL" id="AFWF01000326">
    <property type="protein sequence ID" value="EGU29047.1"/>
    <property type="molecule type" value="Genomic_DNA"/>
</dbReference>
<keyword evidence="5" id="KW-0813">Transport</keyword>
<dbReference type="InterPro" id="IPR051327">
    <property type="entry name" value="MATE_MepA_subfamily"/>
</dbReference>
<evidence type="ECO:0000256" key="2">
    <source>
        <dbReference type="ARBA" id="ARBA00008417"/>
    </source>
</evidence>
<dbReference type="NCBIfam" id="NF007130">
    <property type="entry name" value="PRK09575.1"/>
    <property type="match status" value="1"/>
</dbReference>
<dbReference type="Proteomes" id="UP000004605">
    <property type="component" value="Unassembled WGS sequence"/>
</dbReference>
<evidence type="ECO:0000256" key="10">
    <source>
        <dbReference type="ARBA" id="ARBA00023251"/>
    </source>
</evidence>
<feature type="transmembrane region" description="Helical" evidence="12">
    <location>
        <begin position="134"/>
        <end position="155"/>
    </location>
</feature>
<feature type="transmembrane region" description="Helical" evidence="12">
    <location>
        <begin position="389"/>
        <end position="409"/>
    </location>
</feature>
<dbReference type="PANTHER" id="PTHR43823">
    <property type="entry name" value="SPORULATION PROTEIN YKVU"/>
    <property type="match status" value="1"/>
</dbReference>
<dbReference type="Pfam" id="PF01554">
    <property type="entry name" value="MatE"/>
    <property type="match status" value="2"/>
</dbReference>
<evidence type="ECO:0000256" key="12">
    <source>
        <dbReference type="SAM" id="Phobius"/>
    </source>
</evidence>
<evidence type="ECO:0000313" key="14">
    <source>
        <dbReference type="Proteomes" id="UP000004605"/>
    </source>
</evidence>
<dbReference type="GO" id="GO:0046677">
    <property type="term" value="P:response to antibiotic"/>
    <property type="evidence" value="ECO:0007669"/>
    <property type="project" value="UniProtKB-KW"/>
</dbReference>
<evidence type="ECO:0000256" key="7">
    <source>
        <dbReference type="ARBA" id="ARBA00022692"/>
    </source>
</evidence>
<dbReference type="InterPro" id="IPR002528">
    <property type="entry name" value="MATE_fam"/>
</dbReference>
<evidence type="ECO:0000256" key="4">
    <source>
        <dbReference type="ARBA" id="ARBA00022106"/>
    </source>
</evidence>
<proteinExistence type="inferred from homology"/>
<keyword evidence="7 12" id="KW-0812">Transmembrane</keyword>
<feature type="transmembrane region" description="Helical" evidence="12">
    <location>
        <begin position="14"/>
        <end position="34"/>
    </location>
</feature>
<feature type="transmembrane region" description="Helical" evidence="12">
    <location>
        <begin position="313"/>
        <end position="335"/>
    </location>
</feature>
<feature type="transmembrane region" description="Helical" evidence="12">
    <location>
        <begin position="355"/>
        <end position="377"/>
    </location>
</feature>
<feature type="transmembrane region" description="Helical" evidence="12">
    <location>
        <begin position="54"/>
        <end position="78"/>
    </location>
</feature>
<dbReference type="NCBIfam" id="TIGR00797">
    <property type="entry name" value="matE"/>
    <property type="match status" value="1"/>
</dbReference>
<keyword evidence="8 12" id="KW-1133">Transmembrane helix</keyword>
<dbReference type="InterPro" id="IPR045070">
    <property type="entry name" value="MATE_MepA-like"/>
</dbReference>
<comment type="subcellular location">
    <subcellularLocation>
        <location evidence="1">Cell inner membrane</location>
        <topology evidence="1">Multi-pass membrane protein</topology>
    </subcellularLocation>
</comment>
<feature type="transmembrane region" description="Helical" evidence="12">
    <location>
        <begin position="167"/>
        <end position="188"/>
    </location>
</feature>
<dbReference type="GO" id="GO:0015297">
    <property type="term" value="F:antiporter activity"/>
    <property type="evidence" value="ECO:0007669"/>
    <property type="project" value="InterPro"/>
</dbReference>
<feature type="transmembrane region" description="Helical" evidence="12">
    <location>
        <begin position="194"/>
        <end position="214"/>
    </location>
</feature>
<dbReference type="PANTHER" id="PTHR43823:SF3">
    <property type="entry name" value="MULTIDRUG EXPORT PROTEIN MEPA"/>
    <property type="match status" value="1"/>
</dbReference>
<sequence length="452" mass="48974">MLGEEMQDSIYKQFWRYAIPTIAAMLVNGLYQVVDGIFIGRYVGAEGLAGINVSWPVIGSILGIGMLVGVGTGALASIKQGEGNAAGAKGILATGLLLLALVAPIVSTTLYLFSDTFLLWQGAQGRILELGSQYLHILIFACVFSLGSIATPFLLRNDGSPNLATILMVIGAIANIILDYIFIALLGWELQGAAIATAMSQMIVTLLGVSYFFSSKANMRLRLSDLRIQFAEVPRIVAIGMSSFFMYAYGSMMVALHNSLFADYGSGILIGAYAILGYIVTVYYLIVEGVANGMQPLVSYNHGARNQENIRKLLQIAMGTAVLGGVAFVVVLNLFPREFVSVFNSSDAELMENAVIGIRLHMFAMFLDGFLVVAGAYYQSINKSSKAMFVTIGNMVIQLPFLFIMPKLMGVPGIWIAYPLSNIALSIVVMWMLWRDVKRMILPPSQPMTLAS</sequence>
<dbReference type="InterPro" id="IPR048279">
    <property type="entry name" value="MdtK-like"/>
</dbReference>
<feature type="transmembrane region" description="Helical" evidence="12">
    <location>
        <begin position="90"/>
        <end position="114"/>
    </location>
</feature>
<evidence type="ECO:0000256" key="9">
    <source>
        <dbReference type="ARBA" id="ARBA00023136"/>
    </source>
</evidence>
<keyword evidence="14" id="KW-1185">Reference proteome</keyword>
<dbReference type="PIRSF" id="PIRSF006603">
    <property type="entry name" value="DinF"/>
    <property type="match status" value="1"/>
</dbReference>
<reference evidence="13 14" key="1">
    <citation type="journal article" date="2012" name="Int. J. Syst. Evol. Microbiol.">
        <title>Vibrio caribbeanicus sp. nov., isolated from the marine sponge Scleritoderma cyanea.</title>
        <authorList>
            <person name="Hoffmann M."/>
            <person name="Monday S.R."/>
            <person name="Allard M.W."/>
            <person name="Strain E.A."/>
            <person name="Whittaker P."/>
            <person name="Naum M."/>
            <person name="McCarthy P.J."/>
            <person name="Lopez J.V."/>
            <person name="Fischer M."/>
            <person name="Brown E.W."/>
        </authorList>
    </citation>
    <scope>NUCLEOTIDE SEQUENCE [LARGE SCALE GENOMIC DNA]</scope>
    <source>
        <strain evidence="13 14">ATCC 700023</strain>
    </source>
</reference>
<organism evidence="13 14">
    <name type="scientific">Vibrio ichthyoenteri ATCC 700023</name>
    <dbReference type="NCBI Taxonomy" id="870968"/>
    <lineage>
        <taxon>Bacteria</taxon>
        <taxon>Pseudomonadati</taxon>
        <taxon>Pseudomonadota</taxon>
        <taxon>Gammaproteobacteria</taxon>
        <taxon>Vibrionales</taxon>
        <taxon>Vibrionaceae</taxon>
        <taxon>Vibrio</taxon>
    </lineage>
</organism>
<dbReference type="GO" id="GO:0042910">
    <property type="term" value="F:xenobiotic transmembrane transporter activity"/>
    <property type="evidence" value="ECO:0007669"/>
    <property type="project" value="InterPro"/>
</dbReference>
<evidence type="ECO:0000256" key="1">
    <source>
        <dbReference type="ARBA" id="ARBA00004429"/>
    </source>
</evidence>
<dbReference type="AlphaFoldDB" id="F9S8Z4"/>
<evidence type="ECO:0000256" key="8">
    <source>
        <dbReference type="ARBA" id="ARBA00022989"/>
    </source>
</evidence>
<comment type="similarity">
    <text evidence="2">Belongs to the multi antimicrobial extrusion (MATE) (TC 2.A.66.1) family. MepA subfamily.</text>
</comment>
<comment type="caution">
    <text evidence="13">The sequence shown here is derived from an EMBL/GenBank/DDBJ whole genome shotgun (WGS) entry which is preliminary data.</text>
</comment>
<evidence type="ECO:0000313" key="13">
    <source>
        <dbReference type="EMBL" id="EGU29047.1"/>
    </source>
</evidence>
<keyword evidence="6" id="KW-1003">Cell membrane</keyword>
<evidence type="ECO:0000256" key="3">
    <source>
        <dbReference type="ARBA" id="ARBA00013489"/>
    </source>
</evidence>
<feature type="transmembrane region" description="Helical" evidence="12">
    <location>
        <begin position="268"/>
        <end position="287"/>
    </location>
</feature>
<evidence type="ECO:0000256" key="6">
    <source>
        <dbReference type="ARBA" id="ARBA00022475"/>
    </source>
</evidence>
<evidence type="ECO:0000256" key="5">
    <source>
        <dbReference type="ARBA" id="ARBA00022448"/>
    </source>
</evidence>
<dbReference type="CDD" id="cd13143">
    <property type="entry name" value="MATE_MepA_like"/>
    <property type="match status" value="1"/>
</dbReference>